<dbReference type="EMBL" id="QXQA01000007">
    <property type="protein sequence ID" value="RIX52452.1"/>
    <property type="molecule type" value="Genomic_DNA"/>
</dbReference>
<sequence length="206" mass="23596">MLSGTLSYTDHNSCDYEGGYIDVKTVNLRFLEQAAVKGSEPTRASFIGSKAVYSKVADLDKLIEQIPVYPEGNRIENIRDFQAQVMLYAYYFAGEAAKDDNLYLLTHVASNLVLFGSRIILAHNRILFPCHKKMMSAVQNAPEKPERFVSMARNLLDKPTTQKCMELAQEILTFRRLELPHEQALSLFVRNNEWNWQDHAPPLQDR</sequence>
<dbReference type="OrthoDB" id="192359at2"/>
<keyword evidence="2" id="KW-1185">Reference proteome</keyword>
<accession>A0A3A1UZ55</accession>
<gene>
    <name evidence="1" type="ORF">D3P08_13340</name>
</gene>
<evidence type="ECO:0000313" key="1">
    <source>
        <dbReference type="EMBL" id="RIX52452.1"/>
    </source>
</evidence>
<dbReference type="Proteomes" id="UP000266482">
    <property type="component" value="Unassembled WGS sequence"/>
</dbReference>
<evidence type="ECO:0000313" key="2">
    <source>
        <dbReference type="Proteomes" id="UP000266482"/>
    </source>
</evidence>
<proteinExistence type="predicted"/>
<dbReference type="RefSeq" id="WP_119600178.1">
    <property type="nucleotide sequence ID" value="NZ_QXQA01000007.1"/>
</dbReference>
<protein>
    <submittedName>
        <fullName evidence="1">Uncharacterized protein</fullName>
    </submittedName>
</protein>
<comment type="caution">
    <text evidence="1">The sequence shown here is derived from an EMBL/GenBank/DDBJ whole genome shotgun (WGS) entry which is preliminary data.</text>
</comment>
<organism evidence="1 2">
    <name type="scientific">Paenibacillus nanensis</name>
    <dbReference type="NCBI Taxonomy" id="393251"/>
    <lineage>
        <taxon>Bacteria</taxon>
        <taxon>Bacillati</taxon>
        <taxon>Bacillota</taxon>
        <taxon>Bacilli</taxon>
        <taxon>Bacillales</taxon>
        <taxon>Paenibacillaceae</taxon>
        <taxon>Paenibacillus</taxon>
    </lineage>
</organism>
<dbReference type="AlphaFoldDB" id="A0A3A1UZ55"/>
<reference evidence="1 2" key="1">
    <citation type="submission" date="2018-09" db="EMBL/GenBank/DDBJ databases">
        <title>Paenibacillus aracenensis nov. sp. isolated from a cave in southern Spain.</title>
        <authorList>
            <person name="Jurado V."/>
            <person name="Gutierrez-Patricio S."/>
            <person name="Gonzalez-Pimentel J.L."/>
            <person name="Miller A.Z."/>
            <person name="Laiz L."/>
            <person name="Saiz-Jimenez C."/>
        </authorList>
    </citation>
    <scope>NUCLEOTIDE SEQUENCE [LARGE SCALE GENOMIC DNA]</scope>
    <source>
        <strain evidence="1 2">DSM 22867</strain>
    </source>
</reference>
<name>A0A3A1UZ55_9BACL</name>